<reference evidence="2 3" key="1">
    <citation type="journal article" date="2019" name="Commun. Biol.">
        <title>The bagworm genome reveals a unique fibroin gene that provides high tensile strength.</title>
        <authorList>
            <person name="Kono N."/>
            <person name="Nakamura H."/>
            <person name="Ohtoshi R."/>
            <person name="Tomita M."/>
            <person name="Numata K."/>
            <person name="Arakawa K."/>
        </authorList>
    </citation>
    <scope>NUCLEOTIDE SEQUENCE [LARGE SCALE GENOMIC DNA]</scope>
</reference>
<dbReference type="AlphaFoldDB" id="A0A4C1ZVW5"/>
<feature type="region of interest" description="Disordered" evidence="1">
    <location>
        <begin position="1"/>
        <end position="28"/>
    </location>
</feature>
<dbReference type="EMBL" id="BGZK01002213">
    <property type="protein sequence ID" value="GBP91828.1"/>
    <property type="molecule type" value="Genomic_DNA"/>
</dbReference>
<comment type="caution">
    <text evidence="2">The sequence shown here is derived from an EMBL/GenBank/DDBJ whole genome shotgun (WGS) entry which is preliminary data.</text>
</comment>
<gene>
    <name evidence="2" type="ORF">EVAR_51003_1</name>
</gene>
<evidence type="ECO:0000313" key="3">
    <source>
        <dbReference type="Proteomes" id="UP000299102"/>
    </source>
</evidence>
<evidence type="ECO:0000256" key="1">
    <source>
        <dbReference type="SAM" id="MobiDB-lite"/>
    </source>
</evidence>
<evidence type="ECO:0000313" key="2">
    <source>
        <dbReference type="EMBL" id="GBP91828.1"/>
    </source>
</evidence>
<proteinExistence type="predicted"/>
<name>A0A4C1ZVW5_EUMVA</name>
<accession>A0A4C1ZVW5</accession>
<keyword evidence="3" id="KW-1185">Reference proteome</keyword>
<sequence length="165" mass="19246">MAFSPPDRNISRSRLKRSVAPPTDSKRNTIKCCARRPIIVEWERRKAFGGPLSRSVTHRYVTERYTFQMERHLRITGRHRREWGRRARIPRRSACRRSRSASSLGSAREHSLIRARGRGFLLFVTFEESGRKTWGGFLLCQISEPIEGVKGYQRHAISRRVAVKK</sequence>
<dbReference type="Proteomes" id="UP000299102">
    <property type="component" value="Unassembled WGS sequence"/>
</dbReference>
<organism evidence="2 3">
    <name type="scientific">Eumeta variegata</name>
    <name type="common">Bagworm moth</name>
    <name type="synonym">Eumeta japonica</name>
    <dbReference type="NCBI Taxonomy" id="151549"/>
    <lineage>
        <taxon>Eukaryota</taxon>
        <taxon>Metazoa</taxon>
        <taxon>Ecdysozoa</taxon>
        <taxon>Arthropoda</taxon>
        <taxon>Hexapoda</taxon>
        <taxon>Insecta</taxon>
        <taxon>Pterygota</taxon>
        <taxon>Neoptera</taxon>
        <taxon>Endopterygota</taxon>
        <taxon>Lepidoptera</taxon>
        <taxon>Glossata</taxon>
        <taxon>Ditrysia</taxon>
        <taxon>Tineoidea</taxon>
        <taxon>Psychidae</taxon>
        <taxon>Oiketicinae</taxon>
        <taxon>Eumeta</taxon>
    </lineage>
</organism>
<protein>
    <submittedName>
        <fullName evidence="2">Uncharacterized protein</fullName>
    </submittedName>
</protein>